<dbReference type="InterPro" id="IPR001119">
    <property type="entry name" value="SLH_dom"/>
</dbReference>
<dbReference type="SMART" id="SM00636">
    <property type="entry name" value="Glyco_18"/>
    <property type="match status" value="1"/>
</dbReference>
<dbReference type="PROSITE" id="PS51272">
    <property type="entry name" value="SLH"/>
    <property type="match status" value="3"/>
</dbReference>
<dbReference type="Pfam" id="PF00704">
    <property type="entry name" value="Glyco_hydro_18"/>
    <property type="match status" value="1"/>
</dbReference>
<gene>
    <name evidence="8" type="ordered locus">Clos_1547</name>
</gene>
<keyword evidence="3 4" id="KW-0326">Glycosidase</keyword>
<dbReference type="InterPro" id="IPR001223">
    <property type="entry name" value="Glyco_hydro18_cat"/>
</dbReference>
<keyword evidence="9" id="KW-1185">Reference proteome</keyword>
<dbReference type="Proteomes" id="UP000000269">
    <property type="component" value="Chromosome"/>
</dbReference>
<keyword evidence="2 4" id="KW-0378">Hydrolase</keyword>
<evidence type="ECO:0000256" key="1">
    <source>
        <dbReference type="ARBA" id="ARBA00022737"/>
    </source>
</evidence>
<feature type="domain" description="SLH" evidence="6">
    <location>
        <begin position="481"/>
        <end position="540"/>
    </location>
</feature>
<accession>A8MFC7</accession>
<keyword evidence="1" id="KW-0677">Repeat</keyword>
<evidence type="ECO:0000313" key="8">
    <source>
        <dbReference type="EMBL" id="ABW19090.1"/>
    </source>
</evidence>
<dbReference type="GO" id="GO:0004553">
    <property type="term" value="F:hydrolase activity, hydrolyzing O-glycosyl compounds"/>
    <property type="evidence" value="ECO:0007669"/>
    <property type="project" value="InterPro"/>
</dbReference>
<feature type="domain" description="SLH" evidence="6">
    <location>
        <begin position="353"/>
        <end position="416"/>
    </location>
</feature>
<comment type="similarity">
    <text evidence="5">Belongs to the glycosyl hydrolase 18 family.</text>
</comment>
<dbReference type="eggNOG" id="COG3858">
    <property type="taxonomic scope" value="Bacteria"/>
</dbReference>
<dbReference type="KEGG" id="aoe:Clos_1547"/>
<sequence length="540" mass="61651">MNKKTISSTLLSIVIFASFLFTNSLSAEGISRVNMGYLYFGSPKDYTTIVNNTNNSLTTISPSYFDLDSNGDLVITSKLETSFINEMHKKGKKIVPFLSNHWDRAIGQKALKNKDKLVKDIVKAIDQYNLDGVNIDIENLSHTDKDNQTAFIKLLREKLPKEKQLSIAVAANSKDLKVGWHGSYDYKEIAKYADYLMLMAYDESWEGSKAGPIASINFVEKSIEHLLSKGISSNKIVLGIPFYGRIWKSDGMFQGRGVSNNQIDILIDKYKGKVVYNSNSQSPMVTISIPKNDKIKVGYDTILNEGTYTIWFENEQSIKEKLKLIPKYDLRGAGSWSIGQESKNTWDYFDLWLNSKYFSDIKDHWAEESIRSMIQKSWMVGTSSNKFSPDRSLTRAEAATILVRFLELNMETQQSDTRISYNDVPESHWAKDYIRTISHHGIMTGLEDNRFSPDKPLSREEMATILYRIVKDKGLDKKVGSTSKFNDIQPELWSYEYINFISNLGIFGGYEDGTFRPSKQNTRAEMATLMERISHQLKTR</sequence>
<feature type="domain" description="SLH" evidence="6">
    <location>
        <begin position="417"/>
        <end position="480"/>
    </location>
</feature>
<dbReference type="RefSeq" id="WP_012159402.1">
    <property type="nucleotide sequence ID" value="NC_009922.1"/>
</dbReference>
<evidence type="ECO:0000259" key="6">
    <source>
        <dbReference type="PROSITE" id="PS51272"/>
    </source>
</evidence>
<dbReference type="EMBL" id="CP000853">
    <property type="protein sequence ID" value="ABW19090.1"/>
    <property type="molecule type" value="Genomic_DNA"/>
</dbReference>
<dbReference type="GO" id="GO:0008061">
    <property type="term" value="F:chitin binding"/>
    <property type="evidence" value="ECO:0007669"/>
    <property type="project" value="InterPro"/>
</dbReference>
<organism evidence="8 9">
    <name type="scientific">Alkaliphilus oremlandii (strain OhILAs)</name>
    <name type="common">Clostridium oremlandii (strain OhILAs)</name>
    <dbReference type="NCBI Taxonomy" id="350688"/>
    <lineage>
        <taxon>Bacteria</taxon>
        <taxon>Bacillati</taxon>
        <taxon>Bacillota</taxon>
        <taxon>Clostridia</taxon>
        <taxon>Peptostreptococcales</taxon>
        <taxon>Natronincolaceae</taxon>
        <taxon>Alkaliphilus</taxon>
    </lineage>
</organism>
<dbReference type="PROSITE" id="PS01095">
    <property type="entry name" value="GH18_1"/>
    <property type="match status" value="1"/>
</dbReference>
<dbReference type="PROSITE" id="PS51910">
    <property type="entry name" value="GH18_2"/>
    <property type="match status" value="1"/>
</dbReference>
<dbReference type="CAZy" id="GH18">
    <property type="family name" value="Glycoside Hydrolase Family 18"/>
</dbReference>
<dbReference type="GO" id="GO:0005975">
    <property type="term" value="P:carbohydrate metabolic process"/>
    <property type="evidence" value="ECO:0007669"/>
    <property type="project" value="InterPro"/>
</dbReference>
<dbReference type="InterPro" id="IPR011583">
    <property type="entry name" value="Chitinase_II/V-like_cat"/>
</dbReference>
<evidence type="ECO:0000259" key="7">
    <source>
        <dbReference type="PROSITE" id="PS51910"/>
    </source>
</evidence>
<reference evidence="9" key="1">
    <citation type="submission" date="2007-10" db="EMBL/GenBank/DDBJ databases">
        <title>Complete genome of Alkaliphilus oremlandii OhILAs.</title>
        <authorList>
            <person name="Copeland A."/>
            <person name="Lucas S."/>
            <person name="Lapidus A."/>
            <person name="Barry K."/>
            <person name="Detter J.C."/>
            <person name="Glavina del Rio T."/>
            <person name="Hammon N."/>
            <person name="Israni S."/>
            <person name="Dalin E."/>
            <person name="Tice H."/>
            <person name="Pitluck S."/>
            <person name="Chain P."/>
            <person name="Malfatti S."/>
            <person name="Shin M."/>
            <person name="Vergez L."/>
            <person name="Schmutz J."/>
            <person name="Larimer F."/>
            <person name="Land M."/>
            <person name="Hauser L."/>
            <person name="Kyrpides N."/>
            <person name="Mikhailova N."/>
            <person name="Stolz J.F."/>
            <person name="Dawson A."/>
            <person name="Fisher E."/>
            <person name="Crable B."/>
            <person name="Perera E."/>
            <person name="Lisak J."/>
            <person name="Ranganathan M."/>
            <person name="Basu P."/>
            <person name="Richardson P."/>
        </authorList>
    </citation>
    <scope>NUCLEOTIDE SEQUENCE [LARGE SCALE GENOMIC DNA]</scope>
    <source>
        <strain evidence="9">OhILAs</strain>
    </source>
</reference>
<dbReference type="SUPFAM" id="SSF51445">
    <property type="entry name" value="(Trans)glycosidases"/>
    <property type="match status" value="1"/>
</dbReference>
<dbReference type="Gene3D" id="3.10.50.10">
    <property type="match status" value="1"/>
</dbReference>
<dbReference type="PANTHER" id="PTHR46066">
    <property type="entry name" value="CHITINASE DOMAIN-CONTAINING PROTEIN 1 FAMILY MEMBER"/>
    <property type="match status" value="1"/>
</dbReference>
<proteinExistence type="inferred from homology"/>
<dbReference type="OrthoDB" id="9775889at2"/>
<dbReference type="HOGENOM" id="CLU_502241_0_0_9"/>
<dbReference type="Gene3D" id="3.20.20.80">
    <property type="entry name" value="Glycosidases"/>
    <property type="match status" value="1"/>
</dbReference>
<evidence type="ECO:0000256" key="2">
    <source>
        <dbReference type="ARBA" id="ARBA00022801"/>
    </source>
</evidence>
<dbReference type="InterPro" id="IPR017853">
    <property type="entry name" value="GH"/>
</dbReference>
<feature type="domain" description="GH18" evidence="7">
    <location>
        <begin position="32"/>
        <end position="362"/>
    </location>
</feature>
<dbReference type="InterPro" id="IPR001579">
    <property type="entry name" value="Glyco_hydro_18_chit_AS"/>
</dbReference>
<dbReference type="InterPro" id="IPR029070">
    <property type="entry name" value="Chitinase_insertion_sf"/>
</dbReference>
<dbReference type="AlphaFoldDB" id="A8MFC7"/>
<dbReference type="PANTHER" id="PTHR46066:SF2">
    <property type="entry name" value="CHITINASE DOMAIN-CONTAINING PROTEIN 1"/>
    <property type="match status" value="1"/>
</dbReference>
<evidence type="ECO:0000256" key="4">
    <source>
        <dbReference type="RuleBase" id="RU000489"/>
    </source>
</evidence>
<evidence type="ECO:0000256" key="3">
    <source>
        <dbReference type="ARBA" id="ARBA00023295"/>
    </source>
</evidence>
<dbReference type="Pfam" id="PF00395">
    <property type="entry name" value="SLH"/>
    <property type="match status" value="3"/>
</dbReference>
<protein>
    <submittedName>
        <fullName evidence="8">Glycoside hydrolase family 18</fullName>
    </submittedName>
</protein>
<evidence type="ECO:0000256" key="5">
    <source>
        <dbReference type="RuleBase" id="RU004453"/>
    </source>
</evidence>
<dbReference type="STRING" id="350688.Clos_1547"/>
<evidence type="ECO:0000313" key="9">
    <source>
        <dbReference type="Proteomes" id="UP000000269"/>
    </source>
</evidence>
<name>A8MFC7_ALKOO</name>